<accession>A0A5Q2MY70</accession>
<feature type="domain" description="Tail spike" evidence="2">
    <location>
        <begin position="106"/>
        <end position="389"/>
    </location>
</feature>
<name>A0A5Q2MY70_9FIRM</name>
<dbReference type="EMBL" id="CP045875">
    <property type="protein sequence ID" value="QGG47658.1"/>
    <property type="molecule type" value="Genomic_DNA"/>
</dbReference>
<feature type="domain" description="Prophage endopeptidase tail N-terminal" evidence="3">
    <location>
        <begin position="32"/>
        <end position="102"/>
    </location>
</feature>
<dbReference type="OrthoDB" id="5090100at2"/>
<dbReference type="Pfam" id="PF18994">
    <property type="entry name" value="Prophage_tailD1"/>
    <property type="match status" value="1"/>
</dbReference>
<sequence length="1049" mass="116510">MSESRFDESPLFVFDREEKFCCLLSNSNPEACPYTEALYIEKLQGEQTFEFIVPANHEDAAYLVEENMVAFQDLENNYQLFIIRQIEEAHGEIIVKRVYCEHASLELLDEIVTELRPKNVSAGFALLQVLDQTRWLSGTVANLGLGSLDSYYDNALSTIHEIANIWGGELRFRVTISGNTITGRYVDLISLRGTETGKRFEYNKDIINICRKVDSSNVKTALIGRGKGEETGDGYGRRITFEKVEWQKAKGHPVDKPKGQNFIGDAEALVMFGRSNSNGTKRHRMGLYEDIEEDNPERLLEKTWMDLQKQKMPLVQYELTVVDLETLTGYDHEKVRLGDQVIVIDRELQPALTVKARIIEIRRYKNEPEKAEVRLGNFLPIFTDQMTEMNRWRSKVANKEVFWDNKMDKGNVKTDWLEGVINALQNEVRAGSGTVKITEQDGILITDKEENPTRALRLLGGILAIANSKNDATGEWNWRTFGSGDGFTADLINTGKIRSNQIEVGFDTTFQSGYDPSQKETPEGSQAKANSAEEAAKSYAQLVGQRINPYFEKEKSFWSAAYEGKTVNQTNAGTIVHGTGIAGGAVWEIQGQQWAYYVEPIPVNVNRIYKLRLRVRQTINPTNGGEKNKVYAGVVTLDGNYRHIDGGAGFHRYCAVAGTGITTSQGWHVFEGLITGVGNQHHQFRQGTVYVRPLFLVNYEGGNGTVQVDSLEFIDVTESTEAQQVANTVKSTVDTNKAIWDRAATINSDDTITASKLKGAINVASNMIQRDSNFYWDQSGFYAKDPNNVQRVVRITSGGVGVSTNGGQSFRNAITADGVVASTLTAGTIQGVTIEGGTIRSNTSIDVTTNLRVGKEITLGSMSDGTDKKIHFSTSALISTYPHAVMGVNALRISSPYLTIDSPISINGTLELLNQNGSFAWQTNSQYIGANTWTKLTYNHVGYDRRSEYNNSLSRFTASSSGRYLVTASIRYIWHAHNTTSSMMLYRNGGAYLRFNTAFSGAIGATTISGAVITELATGHYIELYGFLTNPANTDASQESSYFTVYKIA</sequence>
<dbReference type="InterPro" id="IPR008983">
    <property type="entry name" value="Tumour_necrosis_fac-like_dom"/>
</dbReference>
<dbReference type="InterPro" id="IPR007119">
    <property type="entry name" value="Phage_tail_spike_N"/>
</dbReference>
<feature type="region of interest" description="Disordered" evidence="1">
    <location>
        <begin position="508"/>
        <end position="532"/>
    </location>
</feature>
<evidence type="ECO:0000313" key="4">
    <source>
        <dbReference type="EMBL" id="QGG47658.1"/>
    </source>
</evidence>
<dbReference type="Proteomes" id="UP000366051">
    <property type="component" value="Chromosome"/>
</dbReference>
<evidence type="ECO:0000256" key="1">
    <source>
        <dbReference type="SAM" id="MobiDB-lite"/>
    </source>
</evidence>
<reference evidence="5" key="1">
    <citation type="submission" date="2019-11" db="EMBL/GenBank/DDBJ databases">
        <title>Genome sequence of Heliorestis convoluta strain HH, an alkaliphilic and minimalistic phototrophic bacterium from a soda lake in Egypt.</title>
        <authorList>
            <person name="Dewey E.D."/>
            <person name="Stokes L.M."/>
            <person name="Burchell B.M."/>
            <person name="Shaffer K.N."/>
            <person name="Huntington A.M."/>
            <person name="Baker J.M."/>
            <person name="Nadendla S."/>
            <person name="Giglio M.G."/>
            <person name="Touchman J.W."/>
            <person name="Blankenship R.E."/>
            <person name="Madigan M.T."/>
            <person name="Sattley W.M."/>
        </authorList>
    </citation>
    <scope>NUCLEOTIDE SEQUENCE [LARGE SCALE GENOMIC DNA]</scope>
    <source>
        <strain evidence="5">HH</strain>
    </source>
</reference>
<evidence type="ECO:0000259" key="3">
    <source>
        <dbReference type="Pfam" id="PF18994"/>
    </source>
</evidence>
<dbReference type="Pfam" id="PF06605">
    <property type="entry name" value="Prophage_tail"/>
    <property type="match status" value="1"/>
</dbReference>
<organism evidence="4 5">
    <name type="scientific">Heliorestis convoluta</name>
    <dbReference type="NCBI Taxonomy" id="356322"/>
    <lineage>
        <taxon>Bacteria</taxon>
        <taxon>Bacillati</taxon>
        <taxon>Bacillota</taxon>
        <taxon>Clostridia</taxon>
        <taxon>Eubacteriales</taxon>
        <taxon>Heliobacteriaceae</taxon>
        <taxon>Heliorestis</taxon>
    </lineage>
</organism>
<dbReference type="Gene3D" id="2.60.120.40">
    <property type="match status" value="1"/>
</dbReference>
<dbReference type="NCBIfam" id="TIGR01665">
    <property type="entry name" value="put_anti_recept"/>
    <property type="match status" value="1"/>
</dbReference>
<evidence type="ECO:0000259" key="2">
    <source>
        <dbReference type="Pfam" id="PF06605"/>
    </source>
</evidence>
<dbReference type="SUPFAM" id="SSF49842">
    <property type="entry name" value="TNF-like"/>
    <property type="match status" value="1"/>
</dbReference>
<gene>
    <name evidence="4" type="ORF">FTV88_1558</name>
</gene>
<dbReference type="AlphaFoldDB" id="A0A5Q2MY70"/>
<proteinExistence type="predicted"/>
<protein>
    <submittedName>
        <fullName evidence="4">Phage minor structural protein</fullName>
    </submittedName>
</protein>
<keyword evidence="5" id="KW-1185">Reference proteome</keyword>
<dbReference type="InterPro" id="IPR010572">
    <property type="entry name" value="Tail_dom"/>
</dbReference>
<dbReference type="InterPro" id="IPR044051">
    <property type="entry name" value="Prophage_tail_N"/>
</dbReference>
<dbReference type="RefSeq" id="WP_153724992.1">
    <property type="nucleotide sequence ID" value="NZ_CP045875.1"/>
</dbReference>
<dbReference type="KEGG" id="hcv:FTV88_1558"/>
<evidence type="ECO:0000313" key="5">
    <source>
        <dbReference type="Proteomes" id="UP000366051"/>
    </source>
</evidence>